<evidence type="ECO:0000256" key="4">
    <source>
        <dbReference type="ARBA" id="ARBA00022692"/>
    </source>
</evidence>
<keyword evidence="5 7" id="KW-1133">Transmembrane helix</keyword>
<dbReference type="Proteomes" id="UP000218041">
    <property type="component" value="Unassembled WGS sequence"/>
</dbReference>
<name>A0AB36RJK2_9CORY</name>
<dbReference type="PANTHER" id="PTHR30614">
    <property type="entry name" value="MEMBRANE COMPONENT OF AMINO ACID ABC TRANSPORTER"/>
    <property type="match status" value="1"/>
</dbReference>
<feature type="transmembrane region" description="Helical" evidence="7">
    <location>
        <begin position="239"/>
        <end position="257"/>
    </location>
</feature>
<protein>
    <submittedName>
        <fullName evidence="9">Glutamate ABC transporter permease</fullName>
    </submittedName>
</protein>
<keyword evidence="4 7" id="KW-0812">Transmembrane</keyword>
<sequence>MSVRATVLYDAPGPNAVKRNYIYTAVTIAVLAAAAWWVMSTVASNGQLEAAKWTPFVQANTWTTYILPGLLGTLKAAALSIVFAIVFGVIFGLGRLAQTKVVRWLCGVIIEFFRAIPVLMLMIFLYQLFAVFKIVPPKGLAFWAVVIALTLYNGAVIAEILRAGIKSLPRGQSEAAQALGMSHWQTMWQILLPQSVAAMLPALISQMVIALKDSALGYQIGYIEVVRSGTQVASANKNYIPALIVVAIIMIAINFLLTRLASRVEHQLRAGRARRNPFAKVPEEHNQGLETKDNVNVDWHNPNYTKIANPDQ</sequence>
<dbReference type="RefSeq" id="WP_095555225.1">
    <property type="nucleotide sequence ID" value="NZ_NSGP01000008.1"/>
</dbReference>
<dbReference type="InterPro" id="IPR010065">
    <property type="entry name" value="AA_ABC_transptr_permease_3TM"/>
</dbReference>
<dbReference type="NCBIfam" id="TIGR01726">
    <property type="entry name" value="HEQRo_perm_3TM"/>
    <property type="match status" value="1"/>
</dbReference>
<keyword evidence="2 7" id="KW-0813">Transport</keyword>
<dbReference type="AlphaFoldDB" id="A0AB36RJK2"/>
<dbReference type="GO" id="GO:0022857">
    <property type="term" value="F:transmembrane transporter activity"/>
    <property type="evidence" value="ECO:0007669"/>
    <property type="project" value="InterPro"/>
</dbReference>
<dbReference type="InterPro" id="IPR035906">
    <property type="entry name" value="MetI-like_sf"/>
</dbReference>
<feature type="transmembrane region" description="Helical" evidence="7">
    <location>
        <begin position="76"/>
        <end position="97"/>
    </location>
</feature>
<evidence type="ECO:0000256" key="1">
    <source>
        <dbReference type="ARBA" id="ARBA00004651"/>
    </source>
</evidence>
<dbReference type="InterPro" id="IPR000515">
    <property type="entry name" value="MetI-like"/>
</dbReference>
<feature type="transmembrane region" description="Helical" evidence="7">
    <location>
        <begin position="21"/>
        <end position="39"/>
    </location>
</feature>
<reference evidence="9 10" key="1">
    <citation type="submission" date="2017-08" db="EMBL/GenBank/DDBJ databases">
        <title>Whole genome sequences of 6 clinical strains closest to Corynebacterium imitans.</title>
        <authorList>
            <person name="Bernier A.-M."/>
            <person name="Burdz T."/>
            <person name="Bernard K."/>
        </authorList>
    </citation>
    <scope>NUCLEOTIDE SEQUENCE [LARGE SCALE GENOMIC DNA]</scope>
    <source>
        <strain evidence="9 10">NML92-0415</strain>
    </source>
</reference>
<accession>A0AB36RJK2</accession>
<dbReference type="PROSITE" id="PS50928">
    <property type="entry name" value="ABC_TM1"/>
    <property type="match status" value="1"/>
</dbReference>
<dbReference type="CDD" id="cd06261">
    <property type="entry name" value="TM_PBP2"/>
    <property type="match status" value="1"/>
</dbReference>
<feature type="transmembrane region" description="Helical" evidence="7">
    <location>
        <begin position="140"/>
        <end position="161"/>
    </location>
</feature>
<comment type="similarity">
    <text evidence="7">Belongs to the binding-protein-dependent transport system permease family.</text>
</comment>
<proteinExistence type="inferred from homology"/>
<dbReference type="GO" id="GO:0043190">
    <property type="term" value="C:ATP-binding cassette (ABC) transporter complex"/>
    <property type="evidence" value="ECO:0007669"/>
    <property type="project" value="InterPro"/>
</dbReference>
<evidence type="ECO:0000256" key="5">
    <source>
        <dbReference type="ARBA" id="ARBA00022989"/>
    </source>
</evidence>
<evidence type="ECO:0000256" key="6">
    <source>
        <dbReference type="ARBA" id="ARBA00023136"/>
    </source>
</evidence>
<evidence type="ECO:0000313" key="9">
    <source>
        <dbReference type="EMBL" id="PAT10326.1"/>
    </source>
</evidence>
<dbReference type="GO" id="GO:0006865">
    <property type="term" value="P:amino acid transport"/>
    <property type="evidence" value="ECO:0007669"/>
    <property type="project" value="TreeGrafter"/>
</dbReference>
<feature type="transmembrane region" description="Helical" evidence="7">
    <location>
        <begin position="190"/>
        <end position="211"/>
    </location>
</feature>
<dbReference type="InterPro" id="IPR043429">
    <property type="entry name" value="ArtM/GltK/GlnP/TcyL/YhdX-like"/>
</dbReference>
<dbReference type="Pfam" id="PF00528">
    <property type="entry name" value="BPD_transp_1"/>
    <property type="match status" value="1"/>
</dbReference>
<feature type="transmembrane region" description="Helical" evidence="7">
    <location>
        <begin position="104"/>
        <end position="128"/>
    </location>
</feature>
<evidence type="ECO:0000313" key="10">
    <source>
        <dbReference type="Proteomes" id="UP000218041"/>
    </source>
</evidence>
<dbReference type="SUPFAM" id="SSF161098">
    <property type="entry name" value="MetI-like"/>
    <property type="match status" value="1"/>
</dbReference>
<evidence type="ECO:0000259" key="8">
    <source>
        <dbReference type="PROSITE" id="PS50928"/>
    </source>
</evidence>
<evidence type="ECO:0000256" key="7">
    <source>
        <dbReference type="RuleBase" id="RU363032"/>
    </source>
</evidence>
<comment type="subcellular location">
    <subcellularLocation>
        <location evidence="1 7">Cell membrane</location>
        <topology evidence="1 7">Multi-pass membrane protein</topology>
    </subcellularLocation>
</comment>
<evidence type="ECO:0000256" key="3">
    <source>
        <dbReference type="ARBA" id="ARBA00022475"/>
    </source>
</evidence>
<dbReference type="PANTHER" id="PTHR30614:SF21">
    <property type="entry name" value="AMINO ACID ABC TRANSPORTER PERMEASE"/>
    <property type="match status" value="1"/>
</dbReference>
<dbReference type="Gene3D" id="1.10.3720.10">
    <property type="entry name" value="MetI-like"/>
    <property type="match status" value="1"/>
</dbReference>
<comment type="caution">
    <text evidence="9">The sequence shown here is derived from an EMBL/GenBank/DDBJ whole genome shotgun (WGS) entry which is preliminary data.</text>
</comment>
<keyword evidence="3" id="KW-1003">Cell membrane</keyword>
<gene>
    <name evidence="9" type="ORF">CKJ80_07045</name>
</gene>
<evidence type="ECO:0000256" key="2">
    <source>
        <dbReference type="ARBA" id="ARBA00022448"/>
    </source>
</evidence>
<dbReference type="EMBL" id="NSGP01000008">
    <property type="protein sequence ID" value="PAT10326.1"/>
    <property type="molecule type" value="Genomic_DNA"/>
</dbReference>
<organism evidence="9 10">
    <name type="scientific">Corynebacterium hadale</name>
    <dbReference type="NCBI Taxonomy" id="2026255"/>
    <lineage>
        <taxon>Bacteria</taxon>
        <taxon>Bacillati</taxon>
        <taxon>Actinomycetota</taxon>
        <taxon>Actinomycetes</taxon>
        <taxon>Mycobacteriales</taxon>
        <taxon>Corynebacteriaceae</taxon>
        <taxon>Corynebacterium</taxon>
    </lineage>
</organism>
<keyword evidence="6 7" id="KW-0472">Membrane</keyword>
<feature type="domain" description="ABC transmembrane type-1" evidence="8">
    <location>
        <begin position="70"/>
        <end position="261"/>
    </location>
</feature>